<feature type="domain" description="RRM" evidence="3">
    <location>
        <begin position="10"/>
        <end position="83"/>
    </location>
</feature>
<gene>
    <name evidence="4" type="ORF">BCR42DRAFT_381104</name>
</gene>
<reference evidence="4 5" key="1">
    <citation type="submission" date="2016-07" db="EMBL/GenBank/DDBJ databases">
        <title>Pervasive Adenine N6-methylation of Active Genes in Fungi.</title>
        <authorList>
            <consortium name="DOE Joint Genome Institute"/>
            <person name="Mondo S.J."/>
            <person name="Dannebaum R.O."/>
            <person name="Kuo R.C."/>
            <person name="Labutti K."/>
            <person name="Haridas S."/>
            <person name="Kuo A."/>
            <person name="Salamov A."/>
            <person name="Ahrendt S.R."/>
            <person name="Lipzen A."/>
            <person name="Sullivan W."/>
            <person name="Andreopoulos W.B."/>
            <person name="Clum A."/>
            <person name="Lindquist E."/>
            <person name="Daum C."/>
            <person name="Ramamoorthy G.K."/>
            <person name="Gryganskyi A."/>
            <person name="Culley D."/>
            <person name="Magnuson J.K."/>
            <person name="James T.Y."/>
            <person name="O'Malley M.A."/>
            <person name="Stajich J.E."/>
            <person name="Spatafora J.W."/>
            <person name="Visel A."/>
            <person name="Grigoriev I.V."/>
        </authorList>
    </citation>
    <scope>NUCLEOTIDE SEQUENCE [LARGE SCALE GENOMIC DNA]</scope>
    <source>
        <strain evidence="4 5">NRRL 1336</strain>
    </source>
</reference>
<dbReference type="OrthoDB" id="7763451at2759"/>
<organism evidence="4 5">
    <name type="scientific">Absidia repens</name>
    <dbReference type="NCBI Taxonomy" id="90262"/>
    <lineage>
        <taxon>Eukaryota</taxon>
        <taxon>Fungi</taxon>
        <taxon>Fungi incertae sedis</taxon>
        <taxon>Mucoromycota</taxon>
        <taxon>Mucoromycotina</taxon>
        <taxon>Mucoromycetes</taxon>
        <taxon>Mucorales</taxon>
        <taxon>Cunninghamellaceae</taxon>
        <taxon>Absidia</taxon>
    </lineage>
</organism>
<feature type="compositionally biased region" description="Basic and acidic residues" evidence="2">
    <location>
        <begin position="111"/>
        <end position="122"/>
    </location>
</feature>
<keyword evidence="5" id="KW-1185">Reference proteome</keyword>
<evidence type="ECO:0000256" key="2">
    <source>
        <dbReference type="SAM" id="MobiDB-lite"/>
    </source>
</evidence>
<evidence type="ECO:0000313" key="5">
    <source>
        <dbReference type="Proteomes" id="UP000193560"/>
    </source>
</evidence>
<dbReference type="GO" id="GO:0003723">
    <property type="term" value="F:RNA binding"/>
    <property type="evidence" value="ECO:0007669"/>
    <property type="project" value="UniProtKB-UniRule"/>
</dbReference>
<dbReference type="InterPro" id="IPR012677">
    <property type="entry name" value="Nucleotide-bd_a/b_plait_sf"/>
</dbReference>
<dbReference type="PANTHER" id="PTHR32343">
    <property type="entry name" value="SERINE/ARGININE-RICH SPLICING FACTOR"/>
    <property type="match status" value="1"/>
</dbReference>
<dbReference type="PANTHER" id="PTHR32343:SF10">
    <property type="entry name" value="RNA-BINDING REGION RNP-1 DOMAIN-CONTAINING PROTEIN"/>
    <property type="match status" value="1"/>
</dbReference>
<dbReference type="EMBL" id="MCGE01000025">
    <property type="protein sequence ID" value="ORZ10176.1"/>
    <property type="molecule type" value="Genomic_DNA"/>
</dbReference>
<feature type="region of interest" description="Disordered" evidence="2">
    <location>
        <begin position="87"/>
        <end position="124"/>
    </location>
</feature>
<dbReference type="PROSITE" id="PS50102">
    <property type="entry name" value="RRM"/>
    <property type="match status" value="1"/>
</dbReference>
<protein>
    <recommendedName>
        <fullName evidence="3">RRM domain-containing protein</fullName>
    </recommendedName>
</protein>
<evidence type="ECO:0000259" key="3">
    <source>
        <dbReference type="PROSITE" id="PS50102"/>
    </source>
</evidence>
<evidence type="ECO:0000256" key="1">
    <source>
        <dbReference type="PROSITE-ProRule" id="PRU00176"/>
    </source>
</evidence>
<dbReference type="STRING" id="90262.A0A1X2I686"/>
<dbReference type="Pfam" id="PF00076">
    <property type="entry name" value="RRM_1"/>
    <property type="match status" value="1"/>
</dbReference>
<dbReference type="SMART" id="SM00360">
    <property type="entry name" value="RRM"/>
    <property type="match status" value="1"/>
</dbReference>
<accession>A0A1X2I686</accession>
<keyword evidence="1" id="KW-0694">RNA-binding</keyword>
<feature type="compositionally biased region" description="Low complexity" evidence="2">
    <location>
        <begin position="94"/>
        <end position="110"/>
    </location>
</feature>
<dbReference type="AlphaFoldDB" id="A0A1X2I686"/>
<dbReference type="Gene3D" id="3.30.70.330">
    <property type="match status" value="1"/>
</dbReference>
<evidence type="ECO:0000313" key="4">
    <source>
        <dbReference type="EMBL" id="ORZ10176.1"/>
    </source>
</evidence>
<dbReference type="SUPFAM" id="SSF54928">
    <property type="entry name" value="RNA-binding domain, RBD"/>
    <property type="match status" value="1"/>
</dbReference>
<proteinExistence type="predicted"/>
<dbReference type="Proteomes" id="UP000193560">
    <property type="component" value="Unassembled WGS sequence"/>
</dbReference>
<sequence length="254" mass="28051">MINTDEPTPNLVKVTNISKDTKEATLRDFFAFCGKIKDFELESDGDHQKALILFESPKAAKTAELLSNALVEDSHIQVDAYFQNTPSLDEKRGATPAEAAAAATADTSGSSEEKTEGGDHQNKKTVSNIMAELLSSGYVLGDQVLAKGIEFDHKFGVKDTVQHYYDQIRQNLHQWNEQYHVSDKASEMEQKMGLQQKQKEASDMAQNWLHNSPTGQKVSGLISQFSQQISDLNNEAKRLASVRQNEAQSNSGAS</sequence>
<dbReference type="InterPro" id="IPR000504">
    <property type="entry name" value="RRM_dom"/>
</dbReference>
<comment type="caution">
    <text evidence="4">The sequence shown here is derived from an EMBL/GenBank/DDBJ whole genome shotgun (WGS) entry which is preliminary data.</text>
</comment>
<dbReference type="InterPro" id="IPR035979">
    <property type="entry name" value="RBD_domain_sf"/>
</dbReference>
<name>A0A1X2I686_9FUNG</name>